<dbReference type="Gene3D" id="1.10.1740.10">
    <property type="match status" value="1"/>
</dbReference>
<evidence type="ECO:0000256" key="4">
    <source>
        <dbReference type="ARBA" id="ARBA00023163"/>
    </source>
</evidence>
<dbReference type="Proteomes" id="UP001549749">
    <property type="component" value="Unassembled WGS sequence"/>
</dbReference>
<feature type="domain" description="RNA polymerase sigma-70 region 2" evidence="5">
    <location>
        <begin position="43"/>
        <end position="97"/>
    </location>
</feature>
<evidence type="ECO:0000259" key="6">
    <source>
        <dbReference type="Pfam" id="PF08281"/>
    </source>
</evidence>
<evidence type="ECO:0000313" key="7">
    <source>
        <dbReference type="EMBL" id="MET7000972.1"/>
    </source>
</evidence>
<evidence type="ECO:0000256" key="2">
    <source>
        <dbReference type="ARBA" id="ARBA00023015"/>
    </source>
</evidence>
<dbReference type="InterPro" id="IPR013324">
    <property type="entry name" value="RNA_pol_sigma_r3/r4-like"/>
</dbReference>
<dbReference type="RefSeq" id="WP_354663524.1">
    <property type="nucleotide sequence ID" value="NZ_JBEXAC010000002.1"/>
</dbReference>
<dbReference type="SUPFAM" id="SSF88659">
    <property type="entry name" value="Sigma3 and sigma4 domains of RNA polymerase sigma factors"/>
    <property type="match status" value="1"/>
</dbReference>
<dbReference type="InterPro" id="IPR014284">
    <property type="entry name" value="RNA_pol_sigma-70_dom"/>
</dbReference>
<proteinExistence type="inferred from homology"/>
<dbReference type="SUPFAM" id="SSF88946">
    <property type="entry name" value="Sigma2 domain of RNA polymerase sigma factors"/>
    <property type="match status" value="1"/>
</dbReference>
<dbReference type="EMBL" id="JBEXAC010000002">
    <property type="protein sequence ID" value="MET7000972.1"/>
    <property type="molecule type" value="Genomic_DNA"/>
</dbReference>
<dbReference type="Gene3D" id="1.10.10.10">
    <property type="entry name" value="Winged helix-like DNA-binding domain superfamily/Winged helix DNA-binding domain"/>
    <property type="match status" value="1"/>
</dbReference>
<evidence type="ECO:0000256" key="3">
    <source>
        <dbReference type="ARBA" id="ARBA00023082"/>
    </source>
</evidence>
<dbReference type="NCBIfam" id="TIGR02985">
    <property type="entry name" value="Sig70_bacteroi1"/>
    <property type="match status" value="1"/>
</dbReference>
<comment type="similarity">
    <text evidence="1">Belongs to the sigma-70 factor family. ECF subfamily.</text>
</comment>
<dbReference type="InterPro" id="IPR036388">
    <property type="entry name" value="WH-like_DNA-bd_sf"/>
</dbReference>
<feature type="domain" description="RNA polymerase sigma factor 70 region 4 type 2" evidence="6">
    <location>
        <begin position="129"/>
        <end position="178"/>
    </location>
</feature>
<dbReference type="PANTHER" id="PTHR43133">
    <property type="entry name" value="RNA POLYMERASE ECF-TYPE SIGMA FACTO"/>
    <property type="match status" value="1"/>
</dbReference>
<gene>
    <name evidence="7" type="ORF">ABR189_26545</name>
</gene>
<keyword evidence="3" id="KW-0731">Sigma factor</keyword>
<keyword evidence="4" id="KW-0804">Transcription</keyword>
<dbReference type="InterPro" id="IPR013249">
    <property type="entry name" value="RNA_pol_sigma70_r4_t2"/>
</dbReference>
<evidence type="ECO:0000313" key="8">
    <source>
        <dbReference type="Proteomes" id="UP001549749"/>
    </source>
</evidence>
<evidence type="ECO:0000259" key="5">
    <source>
        <dbReference type="Pfam" id="PF04542"/>
    </source>
</evidence>
<dbReference type="PANTHER" id="PTHR43133:SF46">
    <property type="entry name" value="RNA POLYMERASE SIGMA-70 FACTOR ECF SUBFAMILY"/>
    <property type="match status" value="1"/>
</dbReference>
<dbReference type="NCBIfam" id="TIGR02937">
    <property type="entry name" value="sigma70-ECF"/>
    <property type="match status" value="1"/>
</dbReference>
<dbReference type="Pfam" id="PF08281">
    <property type="entry name" value="Sigma70_r4_2"/>
    <property type="match status" value="1"/>
</dbReference>
<sequence length="203" mass="23538">MQGFHLMKDIQHISSDLFARLAQDDEEAFTQIVHFFYKKMLPVAISLVRSETIARDIMQDVFLKLWLNRALMTTIENPAAWLHVVVSNTTSNYIRAQLRYDLRVKNSMADTPDTAEIWTDVDARFTQSLIDEAIGELPAKRKLIFLLSRREGLSRKEIATRLSISENTVRNQLTDALQFIQEHLKSKGVFFIPSMILLQNWLQ</sequence>
<reference evidence="7 8" key="1">
    <citation type="submission" date="2024-06" db="EMBL/GenBank/DDBJ databases">
        <title>Chitinophaga defluvii sp. nov., isolated from municipal sewage.</title>
        <authorList>
            <person name="Zhang L."/>
        </authorList>
    </citation>
    <scope>NUCLEOTIDE SEQUENCE [LARGE SCALE GENOMIC DNA]</scope>
    <source>
        <strain evidence="7 8">H8</strain>
    </source>
</reference>
<dbReference type="Pfam" id="PF04542">
    <property type="entry name" value="Sigma70_r2"/>
    <property type="match status" value="1"/>
</dbReference>
<dbReference type="InterPro" id="IPR014327">
    <property type="entry name" value="RNA_pol_sigma70_bacteroid"/>
</dbReference>
<protein>
    <submittedName>
        <fullName evidence="7">RNA polymerase sigma-70 factor</fullName>
    </submittedName>
</protein>
<dbReference type="InterPro" id="IPR039425">
    <property type="entry name" value="RNA_pol_sigma-70-like"/>
</dbReference>
<keyword evidence="8" id="KW-1185">Reference proteome</keyword>
<organism evidence="7 8">
    <name type="scientific">Chitinophaga defluvii</name>
    <dbReference type="NCBI Taxonomy" id="3163343"/>
    <lineage>
        <taxon>Bacteria</taxon>
        <taxon>Pseudomonadati</taxon>
        <taxon>Bacteroidota</taxon>
        <taxon>Chitinophagia</taxon>
        <taxon>Chitinophagales</taxon>
        <taxon>Chitinophagaceae</taxon>
        <taxon>Chitinophaga</taxon>
    </lineage>
</organism>
<dbReference type="InterPro" id="IPR013325">
    <property type="entry name" value="RNA_pol_sigma_r2"/>
</dbReference>
<evidence type="ECO:0000256" key="1">
    <source>
        <dbReference type="ARBA" id="ARBA00010641"/>
    </source>
</evidence>
<comment type="caution">
    <text evidence="7">The sequence shown here is derived from an EMBL/GenBank/DDBJ whole genome shotgun (WGS) entry which is preliminary data.</text>
</comment>
<accession>A0ABV2TE78</accession>
<keyword evidence="2" id="KW-0805">Transcription regulation</keyword>
<name>A0ABV2TE78_9BACT</name>
<dbReference type="InterPro" id="IPR007627">
    <property type="entry name" value="RNA_pol_sigma70_r2"/>
</dbReference>